<dbReference type="PROSITE" id="PS50893">
    <property type="entry name" value="ABC_TRANSPORTER_2"/>
    <property type="match status" value="1"/>
</dbReference>
<sequence>MDITKNGIYIIVGVNGAGKTTLAKKILASNRNICCMMKQDDNQILEHETVLTNITMNEISDERAINFLKEKQLEYLLTKKSKFLSGGEKRLINLLRVVLSNQEVLILDEPSNDLDMDVFDKAKEIIYQAAKNKIVLLITHDDRFIKYDKKLEVTKSKIYDTNEKKYVDDIHFKQEGVNERTIKIKPRKTYFLYIFYLLCMTIFFIFLVSLLAANNEETKPTSKKGTYQLATLYSANASSYDNIEAINTMLIQSATKWNKAKYFDVEKRINEDEYYEEAINLKKDTYQDLIFLEFYNPETKEFMNIQALTMEYLQQNLKLKENVELISDDENYYKNSENPSFYLADNIVLTQEKITQIESWGYKIRTSDTLEPNQIEVDFNPALYSRILAKINQSDVLITEARVKLKEKASFYDFVADNKLYAKKMFIKGYEPELLNAEINQYSNTMNLIKKVLLIISLLLLLLLILLFMYEANYKNSYSTLAYYGYNKKELLEHRKKAYLTTKFKIFSIITTFIYMIIMWIFVHSLINITIIGVTTLFYAFVYIITPSTIKYNIRKAII</sequence>
<evidence type="ECO:0000313" key="7">
    <source>
        <dbReference type="EMBL" id="MBC1322282.1"/>
    </source>
</evidence>
<comment type="similarity">
    <text evidence="1">Belongs to the ABC transporter superfamily.</text>
</comment>
<dbReference type="PROSITE" id="PS00211">
    <property type="entry name" value="ABC_TRANSPORTER_1"/>
    <property type="match status" value="1"/>
</dbReference>
<dbReference type="GO" id="GO:0042626">
    <property type="term" value="F:ATPase-coupled transmembrane transporter activity"/>
    <property type="evidence" value="ECO:0007669"/>
    <property type="project" value="TreeGrafter"/>
</dbReference>
<dbReference type="CDD" id="cd00267">
    <property type="entry name" value="ABC_ATPase"/>
    <property type="match status" value="1"/>
</dbReference>
<dbReference type="GO" id="GO:0005524">
    <property type="term" value="F:ATP binding"/>
    <property type="evidence" value="ECO:0007669"/>
    <property type="project" value="UniProtKB-KW"/>
</dbReference>
<dbReference type="EMBL" id="JAAROP010000003">
    <property type="protein sequence ID" value="MBC1322282.1"/>
    <property type="molecule type" value="Genomic_DNA"/>
</dbReference>
<dbReference type="InterPro" id="IPR027417">
    <property type="entry name" value="P-loop_NTPase"/>
</dbReference>
<gene>
    <name evidence="7" type="ORF">HB853_04930</name>
</gene>
<evidence type="ECO:0000256" key="4">
    <source>
        <dbReference type="ARBA" id="ARBA00022840"/>
    </source>
</evidence>
<evidence type="ECO:0000256" key="3">
    <source>
        <dbReference type="ARBA" id="ARBA00022741"/>
    </source>
</evidence>
<dbReference type="InterPro" id="IPR003439">
    <property type="entry name" value="ABC_transporter-like_ATP-bd"/>
</dbReference>
<comment type="caution">
    <text evidence="7">The sequence shown here is derived from an EMBL/GenBank/DDBJ whole genome shotgun (WGS) entry which is preliminary data.</text>
</comment>
<evidence type="ECO:0000313" key="8">
    <source>
        <dbReference type="Proteomes" id="UP000522007"/>
    </source>
</evidence>
<keyword evidence="5" id="KW-0472">Membrane</keyword>
<feature type="domain" description="ABC transporter" evidence="6">
    <location>
        <begin position="1"/>
        <end position="194"/>
    </location>
</feature>
<evidence type="ECO:0000256" key="2">
    <source>
        <dbReference type="ARBA" id="ARBA00022448"/>
    </source>
</evidence>
<proteinExistence type="inferred from homology"/>
<organism evidence="7 8">
    <name type="scientific">Listeria welshimeri</name>
    <dbReference type="NCBI Taxonomy" id="1643"/>
    <lineage>
        <taxon>Bacteria</taxon>
        <taxon>Bacillati</taxon>
        <taxon>Bacillota</taxon>
        <taxon>Bacilli</taxon>
        <taxon>Bacillales</taxon>
        <taxon>Listeriaceae</taxon>
        <taxon>Listeria</taxon>
    </lineage>
</organism>
<feature type="transmembrane region" description="Helical" evidence="5">
    <location>
        <begin position="529"/>
        <end position="546"/>
    </location>
</feature>
<evidence type="ECO:0000259" key="6">
    <source>
        <dbReference type="PROSITE" id="PS50893"/>
    </source>
</evidence>
<feature type="transmembrane region" description="Helical" evidence="5">
    <location>
        <begin position="504"/>
        <end position="523"/>
    </location>
</feature>
<reference evidence="7 8" key="1">
    <citation type="submission" date="2020-03" db="EMBL/GenBank/DDBJ databases">
        <title>Soil Listeria distribution.</title>
        <authorList>
            <person name="Liao J."/>
            <person name="Wiedmann M."/>
        </authorList>
    </citation>
    <scope>NUCLEOTIDE SEQUENCE [LARGE SCALE GENOMIC DNA]</scope>
    <source>
        <strain evidence="7 8">FSL L7-1829</strain>
    </source>
</reference>
<dbReference type="AlphaFoldDB" id="A0A7X0T4Q8"/>
<dbReference type="GO" id="GO:0016887">
    <property type="term" value="F:ATP hydrolysis activity"/>
    <property type="evidence" value="ECO:0007669"/>
    <property type="project" value="InterPro"/>
</dbReference>
<feature type="transmembrane region" description="Helical" evidence="5">
    <location>
        <begin position="452"/>
        <end position="470"/>
    </location>
</feature>
<dbReference type="Pfam" id="PF00005">
    <property type="entry name" value="ABC_tran"/>
    <property type="match status" value="1"/>
</dbReference>
<keyword evidence="4 7" id="KW-0067">ATP-binding</keyword>
<keyword evidence="5" id="KW-0812">Transmembrane</keyword>
<accession>A0A7X0T4Q8</accession>
<keyword evidence="2" id="KW-0813">Transport</keyword>
<keyword evidence="3" id="KW-0547">Nucleotide-binding</keyword>
<dbReference type="InterPro" id="IPR017871">
    <property type="entry name" value="ABC_transporter-like_CS"/>
</dbReference>
<name>A0A7X0T4Q8_LISWE</name>
<dbReference type="Gene3D" id="3.40.50.300">
    <property type="entry name" value="P-loop containing nucleotide triphosphate hydrolases"/>
    <property type="match status" value="1"/>
</dbReference>
<protein>
    <submittedName>
        <fullName evidence="7">ATP-binding cassette domain-containing protein</fullName>
    </submittedName>
</protein>
<dbReference type="RefSeq" id="WP_185328184.1">
    <property type="nucleotide sequence ID" value="NZ_JACTHO010000004.1"/>
</dbReference>
<dbReference type="InterPro" id="IPR003593">
    <property type="entry name" value="AAA+_ATPase"/>
</dbReference>
<dbReference type="SUPFAM" id="SSF52540">
    <property type="entry name" value="P-loop containing nucleoside triphosphate hydrolases"/>
    <property type="match status" value="1"/>
</dbReference>
<evidence type="ECO:0000256" key="1">
    <source>
        <dbReference type="ARBA" id="ARBA00005417"/>
    </source>
</evidence>
<feature type="transmembrane region" description="Helical" evidence="5">
    <location>
        <begin position="190"/>
        <end position="213"/>
    </location>
</feature>
<evidence type="ECO:0000256" key="5">
    <source>
        <dbReference type="SAM" id="Phobius"/>
    </source>
</evidence>
<dbReference type="PANTHER" id="PTHR43553">
    <property type="entry name" value="HEAVY METAL TRANSPORTER"/>
    <property type="match status" value="1"/>
</dbReference>
<dbReference type="SMART" id="SM00382">
    <property type="entry name" value="AAA"/>
    <property type="match status" value="1"/>
</dbReference>
<dbReference type="InterPro" id="IPR050095">
    <property type="entry name" value="ECF_ABC_transporter_ATP-bd"/>
</dbReference>
<keyword evidence="5" id="KW-1133">Transmembrane helix</keyword>
<dbReference type="Proteomes" id="UP000522007">
    <property type="component" value="Unassembled WGS sequence"/>
</dbReference>
<dbReference type="GO" id="GO:0043190">
    <property type="term" value="C:ATP-binding cassette (ABC) transporter complex"/>
    <property type="evidence" value="ECO:0007669"/>
    <property type="project" value="TreeGrafter"/>
</dbReference>